<evidence type="ECO:0000256" key="6">
    <source>
        <dbReference type="ARBA" id="ARBA00022605"/>
    </source>
</evidence>
<keyword evidence="8 14" id="KW-0378">Hydrolase</keyword>
<evidence type="ECO:0000256" key="13">
    <source>
        <dbReference type="ARBA" id="ARBA00048523"/>
    </source>
</evidence>
<comment type="similarity">
    <text evidence="3">Belongs to the HAD-like hydrolase superfamily. SerB family.</text>
</comment>
<evidence type="ECO:0000256" key="12">
    <source>
        <dbReference type="ARBA" id="ARBA00048138"/>
    </source>
</evidence>
<keyword evidence="15" id="KW-1185">Reference proteome</keyword>
<dbReference type="EMBL" id="JBCGCU010000001">
    <property type="protein sequence ID" value="MEM0513906.1"/>
    <property type="molecule type" value="Genomic_DNA"/>
</dbReference>
<dbReference type="SFLD" id="SFLDS00003">
    <property type="entry name" value="Haloacid_Dehalogenase"/>
    <property type="match status" value="1"/>
</dbReference>
<dbReference type="Proteomes" id="UP001447008">
    <property type="component" value="Unassembled WGS sequence"/>
</dbReference>
<sequence length="337" mass="36153">MSQPNIAFSTLAQQDDLSLSNQLSLNLWYDIDHPSLVAENKAQSPTYVLLFGFQLGMQVANLAQQLQLWSSQISSVCRFEAHRDLPPAFVFAVYGGMPELAQQLKQYSADNGVQCAALVNPPQLSAPGLLVMDMDSTAITIECIDEIARLGGVYDEVAAVTAQAMAGKLEFSASLRQRVAKLTGIPLELVAELQSQLPLMPGIEQVCEVLKQHNWHLAIASGGFVPFAAQVQKLLNLDRIHANELDDDGQVLVGTVSGKIVDAEEKARFLSAYRDELGLAKAQTLAIGDGANDLPMLHQAGLGVAVHGKAKVVVEAPAAITAGSLAQLLYFLTIPAR</sequence>
<keyword evidence="6" id="KW-0028">Amino-acid biosynthesis</keyword>
<comment type="catalytic activity">
    <reaction evidence="13">
        <text>O-phospho-D-serine + H2O = D-serine + phosphate</text>
        <dbReference type="Rhea" id="RHEA:24873"/>
        <dbReference type="ChEBI" id="CHEBI:15377"/>
        <dbReference type="ChEBI" id="CHEBI:35247"/>
        <dbReference type="ChEBI" id="CHEBI:43474"/>
        <dbReference type="ChEBI" id="CHEBI:58680"/>
        <dbReference type="EC" id="3.1.3.3"/>
    </reaction>
</comment>
<dbReference type="PANTHER" id="PTHR43344">
    <property type="entry name" value="PHOSPHOSERINE PHOSPHATASE"/>
    <property type="match status" value="1"/>
</dbReference>
<dbReference type="InterPro" id="IPR023214">
    <property type="entry name" value="HAD_sf"/>
</dbReference>
<name>A0ABU9MUB2_9GAMM</name>
<dbReference type="Gene3D" id="3.40.50.1000">
    <property type="entry name" value="HAD superfamily/HAD-like"/>
    <property type="match status" value="1"/>
</dbReference>
<evidence type="ECO:0000256" key="5">
    <source>
        <dbReference type="ARBA" id="ARBA00015196"/>
    </source>
</evidence>
<organism evidence="14 15">
    <name type="scientific">Pseudoalteromonas qingdaonensis</name>
    <dbReference type="NCBI Taxonomy" id="3131913"/>
    <lineage>
        <taxon>Bacteria</taxon>
        <taxon>Pseudomonadati</taxon>
        <taxon>Pseudomonadota</taxon>
        <taxon>Gammaproteobacteria</taxon>
        <taxon>Alteromonadales</taxon>
        <taxon>Pseudoalteromonadaceae</taxon>
        <taxon>Pseudoalteromonas</taxon>
    </lineage>
</organism>
<evidence type="ECO:0000256" key="10">
    <source>
        <dbReference type="ARBA" id="ARBA00023299"/>
    </source>
</evidence>
<evidence type="ECO:0000256" key="4">
    <source>
        <dbReference type="ARBA" id="ARBA00012640"/>
    </source>
</evidence>
<evidence type="ECO:0000256" key="2">
    <source>
        <dbReference type="ARBA" id="ARBA00005135"/>
    </source>
</evidence>
<dbReference type="SFLD" id="SFLDG01137">
    <property type="entry name" value="C1.6.1:_Phosphoserine_Phosphat"/>
    <property type="match status" value="1"/>
</dbReference>
<evidence type="ECO:0000313" key="14">
    <source>
        <dbReference type="EMBL" id="MEM0513906.1"/>
    </source>
</evidence>
<protein>
    <recommendedName>
        <fullName evidence="5">Phosphoserine phosphatase</fullName>
        <ecNumber evidence="4">3.1.3.3</ecNumber>
    </recommendedName>
    <alternativeName>
        <fullName evidence="11">O-phosphoserine phosphohydrolase</fullName>
    </alternativeName>
</protein>
<dbReference type="RefSeq" id="WP_342675456.1">
    <property type="nucleotide sequence ID" value="NZ_JBCGCU010000001.1"/>
</dbReference>
<dbReference type="NCBIfam" id="TIGR00338">
    <property type="entry name" value="serB"/>
    <property type="match status" value="1"/>
</dbReference>
<evidence type="ECO:0000256" key="7">
    <source>
        <dbReference type="ARBA" id="ARBA00022723"/>
    </source>
</evidence>
<comment type="catalytic activity">
    <reaction evidence="12">
        <text>O-phospho-L-serine + H2O = L-serine + phosphate</text>
        <dbReference type="Rhea" id="RHEA:21208"/>
        <dbReference type="ChEBI" id="CHEBI:15377"/>
        <dbReference type="ChEBI" id="CHEBI:33384"/>
        <dbReference type="ChEBI" id="CHEBI:43474"/>
        <dbReference type="ChEBI" id="CHEBI:57524"/>
        <dbReference type="EC" id="3.1.3.3"/>
    </reaction>
</comment>
<keyword evidence="7" id="KW-0479">Metal-binding</keyword>
<reference evidence="14 15" key="1">
    <citation type="submission" date="2024-03" db="EMBL/GenBank/DDBJ databases">
        <title>Pseudoalteromonas qingdaonensis sp. nov., isolated from the intestines of marine benthic organisms.</title>
        <authorList>
            <person name="Lin X."/>
            <person name="Fang S."/>
            <person name="Hu X."/>
        </authorList>
    </citation>
    <scope>NUCLEOTIDE SEQUENCE [LARGE SCALE GENOMIC DNA]</scope>
    <source>
        <strain evidence="14 15">YIC-827</strain>
    </source>
</reference>
<dbReference type="EC" id="3.1.3.3" evidence="4"/>
<gene>
    <name evidence="14" type="primary">serB</name>
    <name evidence="14" type="ORF">WCN91_00370</name>
</gene>
<evidence type="ECO:0000313" key="15">
    <source>
        <dbReference type="Proteomes" id="UP001447008"/>
    </source>
</evidence>
<keyword evidence="10" id="KW-0718">Serine biosynthesis</keyword>
<dbReference type="SUPFAM" id="SSF56784">
    <property type="entry name" value="HAD-like"/>
    <property type="match status" value="1"/>
</dbReference>
<dbReference type="SFLD" id="SFLDF00029">
    <property type="entry name" value="phosphoserine_phosphatase"/>
    <property type="match status" value="1"/>
</dbReference>
<dbReference type="PANTHER" id="PTHR43344:SF2">
    <property type="entry name" value="PHOSPHOSERINE PHOSPHATASE"/>
    <property type="match status" value="1"/>
</dbReference>
<evidence type="ECO:0000256" key="3">
    <source>
        <dbReference type="ARBA" id="ARBA00009184"/>
    </source>
</evidence>
<comment type="caution">
    <text evidence="14">The sequence shown here is derived from an EMBL/GenBank/DDBJ whole genome shotgun (WGS) entry which is preliminary data.</text>
</comment>
<evidence type="ECO:0000256" key="8">
    <source>
        <dbReference type="ARBA" id="ARBA00022801"/>
    </source>
</evidence>
<dbReference type="NCBIfam" id="TIGR01488">
    <property type="entry name" value="HAD-SF-IB"/>
    <property type="match status" value="1"/>
</dbReference>
<dbReference type="Pfam" id="PF00702">
    <property type="entry name" value="Hydrolase"/>
    <property type="match status" value="1"/>
</dbReference>
<dbReference type="InterPro" id="IPR050582">
    <property type="entry name" value="HAD-like_SerB"/>
</dbReference>
<keyword evidence="9" id="KW-0460">Magnesium</keyword>
<evidence type="ECO:0000256" key="9">
    <source>
        <dbReference type="ARBA" id="ARBA00022842"/>
    </source>
</evidence>
<dbReference type="GO" id="GO:0016787">
    <property type="term" value="F:hydrolase activity"/>
    <property type="evidence" value="ECO:0007669"/>
    <property type="project" value="UniProtKB-KW"/>
</dbReference>
<evidence type="ECO:0000256" key="11">
    <source>
        <dbReference type="ARBA" id="ARBA00031693"/>
    </source>
</evidence>
<dbReference type="SFLD" id="SFLDG01136">
    <property type="entry name" value="C1.6:_Phosphoserine_Phosphatas"/>
    <property type="match status" value="1"/>
</dbReference>
<dbReference type="InterPro" id="IPR036412">
    <property type="entry name" value="HAD-like_sf"/>
</dbReference>
<evidence type="ECO:0000256" key="1">
    <source>
        <dbReference type="ARBA" id="ARBA00001946"/>
    </source>
</evidence>
<comment type="cofactor">
    <cofactor evidence="1">
        <name>Mg(2+)</name>
        <dbReference type="ChEBI" id="CHEBI:18420"/>
    </cofactor>
</comment>
<dbReference type="InterPro" id="IPR004469">
    <property type="entry name" value="PSP"/>
</dbReference>
<accession>A0ABU9MUB2</accession>
<comment type="pathway">
    <text evidence="2">Amino-acid biosynthesis; L-serine biosynthesis; L-serine from 3-phospho-D-glycerate: step 3/3.</text>
</comment>
<proteinExistence type="inferred from homology"/>